<dbReference type="Gene3D" id="3.40.50.720">
    <property type="entry name" value="NAD(P)-binding Rossmann-like Domain"/>
    <property type="match status" value="1"/>
</dbReference>
<dbReference type="Pfam" id="PF13478">
    <property type="entry name" value="XdhC_C"/>
    <property type="match status" value="1"/>
</dbReference>
<evidence type="ECO:0000259" key="1">
    <source>
        <dbReference type="Pfam" id="PF02625"/>
    </source>
</evidence>
<dbReference type="Proteomes" id="UP001185873">
    <property type="component" value="Unassembled WGS sequence"/>
</dbReference>
<dbReference type="PANTHER" id="PTHR30388:SF4">
    <property type="entry name" value="MOLYBDENUM COFACTOR INSERTION CHAPERONE PAOD"/>
    <property type="match status" value="1"/>
</dbReference>
<accession>A0AAE4QUT2</accession>
<evidence type="ECO:0000313" key="4">
    <source>
        <dbReference type="Proteomes" id="UP001185873"/>
    </source>
</evidence>
<dbReference type="InterPro" id="IPR003777">
    <property type="entry name" value="XdhC_CoxI"/>
</dbReference>
<gene>
    <name evidence="3" type="ORF">R3P82_06025</name>
</gene>
<proteinExistence type="predicted"/>
<dbReference type="InterPro" id="IPR027051">
    <property type="entry name" value="XdhC_Rossmann_dom"/>
</dbReference>
<dbReference type="InterPro" id="IPR052698">
    <property type="entry name" value="MoCofactor_Util/Proc"/>
</dbReference>
<comment type="caution">
    <text evidence="3">The sequence shown here is derived from an EMBL/GenBank/DDBJ whole genome shotgun (WGS) entry which is preliminary data.</text>
</comment>
<sequence>MDIPVAETLARWRAAGVACALARVVATGGSAPLAPGTAMAVSATGEVVGGVSGGCVDAAVYTLCEQVIGDGHPALARFGPDGDELPDHLLDVGPTCGGSLEVFVEPLAPAPPPGPAHPVDRLLAAAREGHAVVAATVLDGPCAGQWMVAGGDGGTGVDDDEAPPWAGGPVAAAIAEGRGTGVVFAAPAAAPAADPAADSAADGAALPARVFLHRLDPPRLLVFGATAFAEALVPMGAQLGYRVTVCDARPVFAAAERFPAAAEVVRRWPHQYLAGTRVDASTAICVLTHDPRFDIPLLVEALRTRAGYIGAMGSRRTHTQRMTDLRAEGVPEAGLQRVHSPIGLDLGARTAAETALSIAAELVAHRRGGTGAPLVGMDAAIHR</sequence>
<dbReference type="EMBL" id="JAWLKJ010000001">
    <property type="protein sequence ID" value="MDV6298666.1"/>
    <property type="molecule type" value="Genomic_DNA"/>
</dbReference>
<reference evidence="3" key="1">
    <citation type="submission" date="2023-10" db="EMBL/GenBank/DDBJ databases">
        <title>Development of a sustainable strategy for remediation of hydrocarbon-contaminated territories based on the waste exchange concept.</title>
        <authorList>
            <person name="Krivoruchko A."/>
        </authorList>
    </citation>
    <scope>NUCLEOTIDE SEQUENCE</scope>
    <source>
        <strain evidence="3">IEGM 1175</strain>
    </source>
</reference>
<dbReference type="AlphaFoldDB" id="A0AAE4QUT2"/>
<evidence type="ECO:0000259" key="2">
    <source>
        <dbReference type="Pfam" id="PF13478"/>
    </source>
</evidence>
<dbReference type="PANTHER" id="PTHR30388">
    <property type="entry name" value="ALDEHYDE OXIDOREDUCTASE MOLYBDENUM COFACTOR ASSEMBLY PROTEIN"/>
    <property type="match status" value="1"/>
</dbReference>
<name>A0AAE4QUT2_9ACTN</name>
<feature type="domain" description="XdhC Rossmann" evidence="2">
    <location>
        <begin position="220"/>
        <end position="362"/>
    </location>
</feature>
<feature type="domain" description="XdhC- CoxI" evidence="1">
    <location>
        <begin position="12"/>
        <end position="79"/>
    </location>
</feature>
<dbReference type="Pfam" id="PF02625">
    <property type="entry name" value="XdhC_CoxI"/>
    <property type="match status" value="1"/>
</dbReference>
<evidence type="ECO:0000313" key="3">
    <source>
        <dbReference type="EMBL" id="MDV6298666.1"/>
    </source>
</evidence>
<protein>
    <submittedName>
        <fullName evidence="3">XdhC family protein</fullName>
    </submittedName>
</protein>
<organism evidence="3 4">
    <name type="scientific">Dietzia maris</name>
    <dbReference type="NCBI Taxonomy" id="37915"/>
    <lineage>
        <taxon>Bacteria</taxon>
        <taxon>Bacillati</taxon>
        <taxon>Actinomycetota</taxon>
        <taxon>Actinomycetes</taxon>
        <taxon>Mycobacteriales</taxon>
        <taxon>Dietziaceae</taxon>
        <taxon>Dietzia</taxon>
    </lineage>
</organism>
<dbReference type="RefSeq" id="WP_317469029.1">
    <property type="nucleotide sequence ID" value="NZ_JAWLKJ010000001.1"/>
</dbReference>